<comment type="caution">
    <text evidence="11">The sequence shown here is derived from an EMBL/GenBank/DDBJ whole genome shotgun (WGS) entry which is preliminary data.</text>
</comment>
<dbReference type="InterPro" id="IPR050277">
    <property type="entry name" value="Sodium:Solute_Symporter"/>
</dbReference>
<feature type="transmembrane region" description="Helical" evidence="10">
    <location>
        <begin position="395"/>
        <end position="414"/>
    </location>
</feature>
<gene>
    <name evidence="11" type="ORF">FHX42_004456</name>
</gene>
<dbReference type="PANTHER" id="PTHR48086">
    <property type="entry name" value="SODIUM/PROLINE SYMPORTER-RELATED"/>
    <property type="match status" value="1"/>
</dbReference>
<feature type="transmembrane region" description="Helical" evidence="10">
    <location>
        <begin position="63"/>
        <end position="85"/>
    </location>
</feature>
<comment type="subcellular location">
    <subcellularLocation>
        <location evidence="1">Cell membrane</location>
        <topology evidence="1">Multi-pass membrane protein</topology>
    </subcellularLocation>
</comment>
<accession>A0A839DYM9</accession>
<evidence type="ECO:0000256" key="7">
    <source>
        <dbReference type="ARBA" id="ARBA00022989"/>
    </source>
</evidence>
<dbReference type="Gene3D" id="1.20.1730.10">
    <property type="entry name" value="Sodium/glucose cotransporter"/>
    <property type="match status" value="1"/>
</dbReference>
<keyword evidence="3" id="KW-0813">Transport</keyword>
<feature type="transmembrane region" description="Helical" evidence="10">
    <location>
        <begin position="454"/>
        <end position="473"/>
    </location>
</feature>
<keyword evidence="5 10" id="KW-0812">Transmembrane</keyword>
<feature type="transmembrane region" description="Helical" evidence="10">
    <location>
        <begin position="91"/>
        <end position="109"/>
    </location>
</feature>
<evidence type="ECO:0000256" key="2">
    <source>
        <dbReference type="ARBA" id="ARBA00006434"/>
    </source>
</evidence>
<name>A0A839DYM9_9PSEU</name>
<keyword evidence="8 10" id="KW-0472">Membrane</keyword>
<reference evidence="11 12" key="1">
    <citation type="submission" date="2020-07" db="EMBL/GenBank/DDBJ databases">
        <title>Sequencing the genomes of 1000 actinobacteria strains.</title>
        <authorList>
            <person name="Klenk H.-P."/>
        </authorList>
    </citation>
    <scope>NUCLEOTIDE SEQUENCE [LARGE SCALE GENOMIC DNA]</scope>
    <source>
        <strain evidence="11 12">DSM 45975</strain>
    </source>
</reference>
<comment type="similarity">
    <text evidence="2 9">Belongs to the sodium:solute symporter (SSF) (TC 2.A.21) family.</text>
</comment>
<dbReference type="PANTHER" id="PTHR48086:SF6">
    <property type="entry name" value="CATION_ACETATE SYMPORTER ACTP"/>
    <property type="match status" value="1"/>
</dbReference>
<keyword evidence="7 10" id="KW-1133">Transmembrane helix</keyword>
<feature type="transmembrane region" description="Helical" evidence="10">
    <location>
        <begin position="345"/>
        <end position="374"/>
    </location>
</feature>
<dbReference type="AlphaFoldDB" id="A0A839DYM9"/>
<dbReference type="InterPro" id="IPR038377">
    <property type="entry name" value="Na/Glc_symporter_sf"/>
</dbReference>
<feature type="transmembrane region" description="Helical" evidence="10">
    <location>
        <begin position="420"/>
        <end position="442"/>
    </location>
</feature>
<feature type="transmembrane region" description="Helical" evidence="10">
    <location>
        <begin position="169"/>
        <end position="188"/>
    </location>
</feature>
<dbReference type="EMBL" id="JACGWZ010000007">
    <property type="protein sequence ID" value="MBA8827072.1"/>
    <property type="molecule type" value="Genomic_DNA"/>
</dbReference>
<dbReference type="Pfam" id="PF00474">
    <property type="entry name" value="SSF"/>
    <property type="match status" value="1"/>
</dbReference>
<evidence type="ECO:0000256" key="3">
    <source>
        <dbReference type="ARBA" id="ARBA00022448"/>
    </source>
</evidence>
<dbReference type="GO" id="GO:0006847">
    <property type="term" value="P:plasma membrane acetate transport"/>
    <property type="evidence" value="ECO:0007669"/>
    <property type="project" value="TreeGrafter"/>
</dbReference>
<organism evidence="11 12">
    <name type="scientific">Halosaccharopolyspora lacisalsi</name>
    <dbReference type="NCBI Taxonomy" id="1000566"/>
    <lineage>
        <taxon>Bacteria</taxon>
        <taxon>Bacillati</taxon>
        <taxon>Actinomycetota</taxon>
        <taxon>Actinomycetes</taxon>
        <taxon>Pseudonocardiales</taxon>
        <taxon>Pseudonocardiaceae</taxon>
        <taxon>Halosaccharopolyspora</taxon>
    </lineage>
</organism>
<evidence type="ECO:0000256" key="8">
    <source>
        <dbReference type="ARBA" id="ARBA00023136"/>
    </source>
</evidence>
<keyword evidence="12" id="KW-1185">Reference proteome</keyword>
<feature type="transmembrane region" description="Helical" evidence="10">
    <location>
        <begin position="200"/>
        <end position="219"/>
    </location>
</feature>
<dbReference type="GO" id="GO:0015293">
    <property type="term" value="F:symporter activity"/>
    <property type="evidence" value="ECO:0007669"/>
    <property type="project" value="UniProtKB-KW"/>
</dbReference>
<dbReference type="CDD" id="cd11480">
    <property type="entry name" value="SLC5sbd_u4"/>
    <property type="match status" value="1"/>
</dbReference>
<dbReference type="InterPro" id="IPR001734">
    <property type="entry name" value="Na/solute_symporter"/>
</dbReference>
<evidence type="ECO:0000256" key="1">
    <source>
        <dbReference type="ARBA" id="ARBA00004651"/>
    </source>
</evidence>
<evidence type="ECO:0000256" key="4">
    <source>
        <dbReference type="ARBA" id="ARBA00022475"/>
    </source>
</evidence>
<dbReference type="PROSITE" id="PS50283">
    <property type="entry name" value="NA_SOLUT_SYMP_3"/>
    <property type="match status" value="1"/>
</dbReference>
<evidence type="ECO:0000313" key="12">
    <source>
        <dbReference type="Proteomes" id="UP000569329"/>
    </source>
</evidence>
<keyword evidence="4" id="KW-1003">Cell membrane</keyword>
<dbReference type="RefSeq" id="WP_182546268.1">
    <property type="nucleotide sequence ID" value="NZ_JACGWZ010000007.1"/>
</dbReference>
<keyword evidence="6" id="KW-0769">Symport</keyword>
<evidence type="ECO:0000256" key="9">
    <source>
        <dbReference type="RuleBase" id="RU362091"/>
    </source>
</evidence>
<evidence type="ECO:0000256" key="5">
    <source>
        <dbReference type="ARBA" id="ARBA00022692"/>
    </source>
</evidence>
<feature type="transmembrane region" description="Helical" evidence="10">
    <location>
        <begin position="259"/>
        <end position="281"/>
    </location>
</feature>
<dbReference type="GO" id="GO:0015123">
    <property type="term" value="F:acetate transmembrane transporter activity"/>
    <property type="evidence" value="ECO:0007669"/>
    <property type="project" value="TreeGrafter"/>
</dbReference>
<feature type="transmembrane region" description="Helical" evidence="10">
    <location>
        <begin position="493"/>
        <end position="511"/>
    </location>
</feature>
<sequence>MTTHYDADAGHHRIVEAGSPVINFSVFAVLILVTLFIAYRASSRGTSSDYFVAGSTFSGAQNGIALSGDFLSAASFLGIAGAIAIHGYDGFLYSIGFLVAWLVNLLLVAERLRNTGRFTMGDVLGFRMRQRPVRAAAAVSTMMITIFYMIAQMAGAGSLVALLLNVQGAWGQALIIAVVGVVMILYVLVGGMKGTTWVQIFKATLLLITVALMTLFLLGKFGFSVNDLMDQAAAGNPLGERMFAPGAQYGESSTTRLDFVSLSLALVLGVAGLPHVLMRFYTVPTAKEARRSVVWATWLMSGFYLCTLVIGFGAAALVGTEKIMNAPGEENSAAPLLAYEIGGTFLLGVVAAVAFATILAVVAGLTLTASASFAHDLYANVIKRGRADSGSEVRVARQTAMVIGAVSIVGGILVHEQNVAFLVGLAFAFAASANLSTLLYSLFWPRFNTKGTLWAMYGGLGSCLLLVVFSPVFSGDPDSIIPAVDFALFPLKNPGIVSIPLSFVFGVIGTFRDEEPADRARQAEMEVRSLTGIGSER</sequence>
<feature type="transmembrane region" description="Helical" evidence="10">
    <location>
        <begin position="293"/>
        <end position="318"/>
    </location>
</feature>
<dbReference type="GO" id="GO:0005886">
    <property type="term" value="C:plasma membrane"/>
    <property type="evidence" value="ECO:0007669"/>
    <property type="project" value="UniProtKB-SubCell"/>
</dbReference>
<evidence type="ECO:0000313" key="11">
    <source>
        <dbReference type="EMBL" id="MBA8827072.1"/>
    </source>
</evidence>
<feature type="transmembrane region" description="Helical" evidence="10">
    <location>
        <begin position="20"/>
        <end position="42"/>
    </location>
</feature>
<evidence type="ECO:0000256" key="10">
    <source>
        <dbReference type="SAM" id="Phobius"/>
    </source>
</evidence>
<evidence type="ECO:0000256" key="6">
    <source>
        <dbReference type="ARBA" id="ARBA00022847"/>
    </source>
</evidence>
<dbReference type="Proteomes" id="UP000569329">
    <property type="component" value="Unassembled WGS sequence"/>
</dbReference>
<proteinExistence type="inferred from homology"/>
<feature type="transmembrane region" description="Helical" evidence="10">
    <location>
        <begin position="135"/>
        <end position="163"/>
    </location>
</feature>
<protein>
    <submittedName>
        <fullName evidence="11">Cation/acetate symporter</fullName>
    </submittedName>
</protein>